<proteinExistence type="predicted"/>
<keyword evidence="1" id="KW-0732">Signal</keyword>
<organism evidence="2 3">
    <name type="scientific">Paracoccus onubensis</name>
    <dbReference type="NCBI Taxonomy" id="1675788"/>
    <lineage>
        <taxon>Bacteria</taxon>
        <taxon>Pseudomonadati</taxon>
        <taxon>Pseudomonadota</taxon>
        <taxon>Alphaproteobacteria</taxon>
        <taxon>Rhodobacterales</taxon>
        <taxon>Paracoccaceae</taxon>
        <taxon>Paracoccus</taxon>
    </lineage>
</organism>
<feature type="signal peptide" evidence="1">
    <location>
        <begin position="1"/>
        <end position="20"/>
    </location>
</feature>
<dbReference type="RefSeq" id="WP_119751214.1">
    <property type="nucleotide sequence ID" value="NZ_QZCG01000013.1"/>
</dbReference>
<name>A0A418SPM9_9RHOB</name>
<gene>
    <name evidence="2" type="ORF">D3P04_17780</name>
</gene>
<protein>
    <submittedName>
        <fullName evidence="2">Uncharacterized protein</fullName>
    </submittedName>
</protein>
<dbReference type="AlphaFoldDB" id="A0A418SPM9"/>
<dbReference type="EMBL" id="QZCG01000013">
    <property type="protein sequence ID" value="RJE82893.1"/>
    <property type="molecule type" value="Genomic_DNA"/>
</dbReference>
<dbReference type="Proteomes" id="UP000284202">
    <property type="component" value="Unassembled WGS sequence"/>
</dbReference>
<reference evidence="3" key="1">
    <citation type="submission" date="2018-09" db="EMBL/GenBank/DDBJ databases">
        <title>Acidovorax cavernicola nov. sp. isolated from Gruta de las Maravillas (Aracena, Spain).</title>
        <authorList>
            <person name="Jurado V."/>
            <person name="Gutierrez-Patricio S."/>
            <person name="Gonzalez-Pimentel J.L."/>
            <person name="Miller A.Z."/>
            <person name="Laiz L."/>
            <person name="Saiz-Jimenez C."/>
        </authorList>
    </citation>
    <scope>NUCLEOTIDE SEQUENCE [LARGE SCALE GENOMIC DNA]</scope>
    <source>
        <strain evidence="3">1011MAR3C25</strain>
    </source>
</reference>
<comment type="caution">
    <text evidence="2">The sequence shown here is derived from an EMBL/GenBank/DDBJ whole genome shotgun (WGS) entry which is preliminary data.</text>
</comment>
<evidence type="ECO:0000256" key="1">
    <source>
        <dbReference type="SAM" id="SignalP"/>
    </source>
</evidence>
<dbReference type="OrthoDB" id="7862810at2"/>
<evidence type="ECO:0000313" key="3">
    <source>
        <dbReference type="Proteomes" id="UP000284202"/>
    </source>
</evidence>
<sequence>MNRLIAATLCVVTAPALAQADPQDATTYPCDDATRADVIAEPWEQNTATYADGRVRVTLLDYIEPAGAAMKLLILSPPHDEIGRRQCRIVGVPDRQGFYGIDFAKRQAEYDPATGLTLTIPVRQYPTENDQGEDDGWFQLGITIDQKTGDIALQEVR</sequence>
<evidence type="ECO:0000313" key="2">
    <source>
        <dbReference type="EMBL" id="RJE82893.1"/>
    </source>
</evidence>
<keyword evidence="3" id="KW-1185">Reference proteome</keyword>
<feature type="chain" id="PRO_5019069770" evidence="1">
    <location>
        <begin position="21"/>
        <end position="157"/>
    </location>
</feature>
<accession>A0A418SPM9</accession>